<dbReference type="PANTHER" id="PTHR11383">
    <property type="entry name" value="NUCLEOSIDE DIPHOSPHATE-LINKED MOIETY X MOTIF 13"/>
    <property type="match status" value="1"/>
</dbReference>
<organism evidence="8 9">
    <name type="scientific">Daphnia galeata</name>
    <dbReference type="NCBI Taxonomy" id="27404"/>
    <lineage>
        <taxon>Eukaryota</taxon>
        <taxon>Metazoa</taxon>
        <taxon>Ecdysozoa</taxon>
        <taxon>Arthropoda</taxon>
        <taxon>Crustacea</taxon>
        <taxon>Branchiopoda</taxon>
        <taxon>Diplostraca</taxon>
        <taxon>Cladocera</taxon>
        <taxon>Anomopoda</taxon>
        <taxon>Daphniidae</taxon>
        <taxon>Daphnia</taxon>
    </lineage>
</organism>
<dbReference type="Pfam" id="PF00293">
    <property type="entry name" value="NUDIX"/>
    <property type="match status" value="1"/>
</dbReference>
<evidence type="ECO:0000256" key="4">
    <source>
        <dbReference type="ARBA" id="ARBA00022801"/>
    </source>
</evidence>
<keyword evidence="4" id="KW-0378">Hydrolase</keyword>
<evidence type="ECO:0000259" key="7">
    <source>
        <dbReference type="PROSITE" id="PS51462"/>
    </source>
</evidence>
<evidence type="ECO:0000313" key="8">
    <source>
        <dbReference type="EMBL" id="CAH0108357.1"/>
    </source>
</evidence>
<dbReference type="OrthoDB" id="10249612at2759"/>
<comment type="caution">
    <text evidence="8">The sequence shown here is derived from an EMBL/GenBank/DDBJ whole genome shotgun (WGS) entry which is preliminary data.</text>
</comment>
<keyword evidence="3" id="KW-0479">Metal-binding</keyword>
<keyword evidence="5" id="KW-0460">Magnesium</keyword>
<dbReference type="CDD" id="cd03429">
    <property type="entry name" value="NUDIX_NADH_pyrophosphatase_Nudt13"/>
    <property type="match status" value="1"/>
</dbReference>
<dbReference type="NCBIfam" id="NF001299">
    <property type="entry name" value="PRK00241.1"/>
    <property type="match status" value="1"/>
</dbReference>
<dbReference type="PROSITE" id="PS51462">
    <property type="entry name" value="NUDIX"/>
    <property type="match status" value="1"/>
</dbReference>
<dbReference type="Gene3D" id="3.90.79.20">
    <property type="match status" value="1"/>
</dbReference>
<dbReference type="AlphaFoldDB" id="A0A8J2WIL8"/>
<dbReference type="InterPro" id="IPR015797">
    <property type="entry name" value="NUDIX_hydrolase-like_dom_sf"/>
</dbReference>
<evidence type="ECO:0000256" key="5">
    <source>
        <dbReference type="ARBA" id="ARBA00022842"/>
    </source>
</evidence>
<dbReference type="GO" id="GO:0016787">
    <property type="term" value="F:hydrolase activity"/>
    <property type="evidence" value="ECO:0007669"/>
    <property type="project" value="UniProtKB-KW"/>
</dbReference>
<dbReference type="EC" id="3.6.1.22" evidence="2"/>
<evidence type="ECO:0000256" key="3">
    <source>
        <dbReference type="ARBA" id="ARBA00022723"/>
    </source>
</evidence>
<dbReference type="InterPro" id="IPR000086">
    <property type="entry name" value="NUDIX_hydrolase_dom"/>
</dbReference>
<sequence>MNSRNVFRALAGAIRFNGTKLNRSQWYSSRKCHSNSKNESGQTNSGQLSYVQRMKMLQNLREKTGMTEEVIRNGKCLLYFKGDPLLTDDFEIAWMDFADLCVEPKLFLENALLLGMTDAGQFQFAVQIAGFGPELKQAVINKSQGNFTDFRLSLMMMSTSESALASKAKAIFNWHRRNTHCAKCGSPSARNSTASCRTCHKCEEVWYPSLSPVGIVLVADSLKTKLLLVRQGRHPKGMYSCIAGYVDSGETLEEGIRREVAEEVGLTVLSVDYKASQHWSFPTSNLMIGCHAIVSGNEALDVDTSELEDARWFTVEEVRRSLNAIKSNPLETMSSVKEGTNNFFVPPRGTLAHALIDSWLINN</sequence>
<keyword evidence="9" id="KW-1185">Reference proteome</keyword>
<proteinExistence type="predicted"/>
<accession>A0A8J2WIL8</accession>
<dbReference type="EMBL" id="CAKKLH010000283">
    <property type="protein sequence ID" value="CAH0108357.1"/>
    <property type="molecule type" value="Genomic_DNA"/>
</dbReference>
<feature type="domain" description="Nudix hydrolase" evidence="7">
    <location>
        <begin position="208"/>
        <end position="338"/>
    </location>
</feature>
<dbReference type="GO" id="GO:0046872">
    <property type="term" value="F:metal ion binding"/>
    <property type="evidence" value="ECO:0007669"/>
    <property type="project" value="UniProtKB-KW"/>
</dbReference>
<dbReference type="InterPro" id="IPR049734">
    <property type="entry name" value="NudC-like_C"/>
</dbReference>
<dbReference type="Gene3D" id="3.90.79.10">
    <property type="entry name" value="Nucleoside Triphosphate Pyrophosphohydrolase"/>
    <property type="match status" value="1"/>
</dbReference>
<comment type="cofactor">
    <cofactor evidence="1">
        <name>Mg(2+)</name>
        <dbReference type="ChEBI" id="CHEBI:18420"/>
    </cofactor>
</comment>
<evidence type="ECO:0000256" key="1">
    <source>
        <dbReference type="ARBA" id="ARBA00001946"/>
    </source>
</evidence>
<dbReference type="InterPro" id="IPR020084">
    <property type="entry name" value="NUDIX_hydrolase_CS"/>
</dbReference>
<evidence type="ECO:0000313" key="9">
    <source>
        <dbReference type="Proteomes" id="UP000789390"/>
    </source>
</evidence>
<evidence type="ECO:0000256" key="2">
    <source>
        <dbReference type="ARBA" id="ARBA00012381"/>
    </source>
</evidence>
<dbReference type="Proteomes" id="UP000789390">
    <property type="component" value="Unassembled WGS sequence"/>
</dbReference>
<dbReference type="PANTHER" id="PTHR11383:SF3">
    <property type="entry name" value="NAD(P)H PYROPHOSPHATASE NUDT13, MITOCHONDRIAL"/>
    <property type="match status" value="1"/>
</dbReference>
<dbReference type="PROSITE" id="PS00893">
    <property type="entry name" value="NUDIX_BOX"/>
    <property type="match status" value="1"/>
</dbReference>
<gene>
    <name evidence="8" type="ORF">DGAL_LOCUS11734</name>
</gene>
<name>A0A8J2WIL8_9CRUS</name>
<dbReference type="SUPFAM" id="SSF55811">
    <property type="entry name" value="Nudix"/>
    <property type="match status" value="1"/>
</dbReference>
<reference evidence="8" key="1">
    <citation type="submission" date="2021-11" db="EMBL/GenBank/DDBJ databases">
        <authorList>
            <person name="Schell T."/>
        </authorList>
    </citation>
    <scope>NUCLEOTIDE SEQUENCE</scope>
    <source>
        <strain evidence="8">M5</strain>
    </source>
</reference>
<keyword evidence="6" id="KW-0520">NAD</keyword>
<protein>
    <recommendedName>
        <fullName evidence="2">NAD(+) diphosphatase</fullName>
        <ecNumber evidence="2">3.6.1.22</ecNumber>
    </recommendedName>
</protein>
<evidence type="ECO:0000256" key="6">
    <source>
        <dbReference type="ARBA" id="ARBA00023027"/>
    </source>
</evidence>